<organism evidence="1 2">
    <name type="scientific">Mesorhizobium argentiipisi</name>
    <dbReference type="NCBI Taxonomy" id="3015175"/>
    <lineage>
        <taxon>Bacteria</taxon>
        <taxon>Pseudomonadati</taxon>
        <taxon>Pseudomonadota</taxon>
        <taxon>Alphaproteobacteria</taxon>
        <taxon>Hyphomicrobiales</taxon>
        <taxon>Phyllobacteriaceae</taxon>
        <taxon>Mesorhizobium</taxon>
    </lineage>
</organism>
<accession>A0ABU8KII5</accession>
<evidence type="ECO:0000313" key="1">
    <source>
        <dbReference type="EMBL" id="MEI9405210.1"/>
    </source>
</evidence>
<dbReference type="RefSeq" id="WP_337095419.1">
    <property type="nucleotide sequence ID" value="NZ_JAPYKO010000020.1"/>
</dbReference>
<dbReference type="EMBL" id="JAPYKO010000020">
    <property type="protein sequence ID" value="MEI9405210.1"/>
    <property type="molecule type" value="Genomic_DNA"/>
</dbReference>
<sequence length="120" mass="13667">MLNLDAECSARDIAVTAMAMFLFWSERPERFLSDAAFRLQLVKRVRALSSRHSGLRYDHRTGKQERVYRELGPKAGMIVARDLTAAFGGAGLQLAELEKRDQERKQAMTDEINQALRELV</sequence>
<comment type="caution">
    <text evidence="1">The sequence shown here is derived from an EMBL/GenBank/DDBJ whole genome shotgun (WGS) entry which is preliminary data.</text>
</comment>
<dbReference type="Proteomes" id="UP001366503">
    <property type="component" value="Unassembled WGS sequence"/>
</dbReference>
<evidence type="ECO:0000313" key="2">
    <source>
        <dbReference type="Proteomes" id="UP001366503"/>
    </source>
</evidence>
<keyword evidence="2" id="KW-1185">Reference proteome</keyword>
<gene>
    <name evidence="1" type="ORF">O7A05_24045</name>
</gene>
<protein>
    <submittedName>
        <fullName evidence="1">Uncharacterized protein</fullName>
    </submittedName>
</protein>
<reference evidence="1 2" key="1">
    <citation type="submission" date="2022-12" db="EMBL/GenBank/DDBJ databases">
        <authorList>
            <person name="Muema E."/>
        </authorList>
    </citation>
    <scope>NUCLEOTIDE SEQUENCE [LARGE SCALE GENOMIC DNA]</scope>
    <source>
        <strain evidence="2">1330</strain>
    </source>
</reference>
<proteinExistence type="predicted"/>
<name>A0ABU8KII5_9HYPH</name>